<dbReference type="Pfam" id="PF16816">
    <property type="entry name" value="DotD"/>
    <property type="match status" value="1"/>
</dbReference>
<dbReference type="InterPro" id="IPR031817">
    <property type="entry name" value="DotD"/>
</dbReference>
<evidence type="ECO:0000313" key="3">
    <source>
        <dbReference type="Proteomes" id="UP000254919"/>
    </source>
</evidence>
<feature type="signal peptide" evidence="1">
    <location>
        <begin position="1"/>
        <end position="24"/>
    </location>
</feature>
<organism evidence="2 3">
    <name type="scientific">Roseomonas mucosa</name>
    <dbReference type="NCBI Taxonomy" id="207340"/>
    <lineage>
        <taxon>Bacteria</taxon>
        <taxon>Pseudomonadati</taxon>
        <taxon>Pseudomonadota</taxon>
        <taxon>Alphaproteobacteria</taxon>
        <taxon>Acetobacterales</taxon>
        <taxon>Roseomonadaceae</taxon>
        <taxon>Roseomonas</taxon>
    </lineage>
</organism>
<evidence type="ECO:0000256" key="1">
    <source>
        <dbReference type="SAM" id="SignalP"/>
    </source>
</evidence>
<dbReference type="PROSITE" id="PS51257">
    <property type="entry name" value="PROKAR_LIPOPROTEIN"/>
    <property type="match status" value="1"/>
</dbReference>
<keyword evidence="1" id="KW-0732">Signal</keyword>
<proteinExistence type="predicted"/>
<dbReference type="RefSeq" id="WP_081798649.1">
    <property type="nucleotide sequence ID" value="NZ_AP031464.1"/>
</dbReference>
<accession>A0A379PKJ5</accession>
<dbReference type="EMBL" id="UGVN01000003">
    <property type="protein sequence ID" value="SUE95457.1"/>
    <property type="molecule type" value="Genomic_DNA"/>
</dbReference>
<name>A0A379PKJ5_9PROT</name>
<dbReference type="Proteomes" id="UP000254919">
    <property type="component" value="Unassembled WGS sequence"/>
</dbReference>
<evidence type="ECO:0000313" key="2">
    <source>
        <dbReference type="EMBL" id="SUE95457.1"/>
    </source>
</evidence>
<reference evidence="2 3" key="1">
    <citation type="submission" date="2018-06" db="EMBL/GenBank/DDBJ databases">
        <authorList>
            <consortium name="Pathogen Informatics"/>
            <person name="Doyle S."/>
        </authorList>
    </citation>
    <scope>NUCLEOTIDE SEQUENCE [LARGE SCALE GENOMIC DNA]</scope>
    <source>
        <strain evidence="2 3">NCTC13291</strain>
    </source>
</reference>
<dbReference type="InterPro" id="IPR038140">
    <property type="entry name" value="DotD_sf"/>
</dbReference>
<feature type="chain" id="PRO_5016887037" description="DotD" evidence="1">
    <location>
        <begin position="25"/>
        <end position="160"/>
    </location>
</feature>
<dbReference type="Gene3D" id="3.55.50.60">
    <property type="entry name" value="DotD protein"/>
    <property type="match status" value="1"/>
</dbReference>
<evidence type="ECO:0008006" key="4">
    <source>
        <dbReference type="Google" id="ProtNLM"/>
    </source>
</evidence>
<gene>
    <name evidence="2" type="ORF">NCTC13291_04344</name>
</gene>
<sequence>MARMNSRLMLALMGLVGLAGCATGGPTAEIATPGMPNPEIALRQSMEQVGQQLSQLGGVSRVDLTARRGRVVPEELQRPIAFAWNGPLADGVRKLADVVGYRVVVSSVEGVERPQPVPVSLNLPATTVVDAFAALGEQAGAYATVQLDPASRTVQVVHRV</sequence>
<protein>
    <recommendedName>
        <fullName evidence="4">DotD</fullName>
    </recommendedName>
</protein>
<dbReference type="AlphaFoldDB" id="A0A379PKJ5"/>